<sequence length="450" mass="52619">MAEENVKKLPPRVIQHMTEFDTTYHPGIDPKDLIHSCHDTVLGELDAENYEYRRQNKGEILCYNCGLDDHNAGSGYSSRVKIVYTNKNTAMWELGGPDGPWLLRDEMNLPKESKSVDYSVQKFLRDANIGVPLVEMYRFGGGDEKFNFTMMSRAKGKLLSELADTICDEQYHDIEMDLIKHIKSIRQFTSPHMQRVDGGELHDNYIGNCYGPPCVKTGRNEEEWLEILTPAMRKSLLWDSWREDKCGIEMPFRRNEWIKTADAHILKIKADFPKGGPYVLTHGDLNDTNLYASNDNADQKWRITAILDWETAGYFPWWVELLRNSRLLYGPPEEQLSGFCPPTFNKEDWDPMMKAINAVRKLWQNGGHVGRSSHGKGCYNRWYSEEFCGCHKIRRHYLEWDMGWPQDHHDIFDPELSDPDDDPKETDRMYKYDFDKDERDFLRWFKSIST</sequence>
<dbReference type="PANTHER" id="PTHR21310:SF55">
    <property type="entry name" value="AMINOGLYCOSIDE PHOSPHOTRANSFERASE DOMAIN-CONTAINING PROTEIN"/>
    <property type="match status" value="1"/>
</dbReference>
<gene>
    <name evidence="2" type="ORF">BCIN_05g03670</name>
</gene>
<dbReference type="Proteomes" id="UP000001798">
    <property type="component" value="Chromosome 5"/>
</dbReference>
<dbReference type="InterPro" id="IPR002575">
    <property type="entry name" value="Aminoglycoside_PTrfase"/>
</dbReference>
<reference evidence="2 3" key="3">
    <citation type="journal article" date="2017" name="Mol. Plant Pathol.">
        <title>A gapless genome sequence of the fungus Botrytis cinerea.</title>
        <authorList>
            <person name="Van Kan J.A."/>
            <person name="Stassen J.H."/>
            <person name="Mosbach A."/>
            <person name="Van Der Lee T.A."/>
            <person name="Faino L."/>
            <person name="Farmer A.D."/>
            <person name="Papasotiriou D.G."/>
            <person name="Zhou S."/>
            <person name="Seidl M.F."/>
            <person name="Cottam E."/>
            <person name="Edel D."/>
            <person name="Hahn M."/>
            <person name="Schwartz D.C."/>
            <person name="Dietrich R.A."/>
            <person name="Widdison S."/>
            <person name="Scalliet G."/>
        </authorList>
    </citation>
    <scope>NUCLEOTIDE SEQUENCE [LARGE SCALE GENOMIC DNA]</scope>
    <source>
        <strain evidence="2 3">B05.10</strain>
    </source>
</reference>
<dbReference type="OrthoDB" id="2906425at2759"/>
<dbReference type="Gene3D" id="3.90.1200.10">
    <property type="match status" value="1"/>
</dbReference>
<evidence type="ECO:0000313" key="3">
    <source>
        <dbReference type="Proteomes" id="UP000001798"/>
    </source>
</evidence>
<dbReference type="RefSeq" id="XP_001559887.1">
    <property type="nucleotide sequence ID" value="XM_001559837.2"/>
</dbReference>
<dbReference type="OMA" id="WNDEHES"/>
<reference evidence="2 3" key="2">
    <citation type="journal article" date="2012" name="Eukaryot. Cell">
        <title>Genome update of Botrytis cinerea strains B05.10 and T4.</title>
        <authorList>
            <person name="Staats M."/>
            <person name="van Kan J.A."/>
        </authorList>
    </citation>
    <scope>NUCLEOTIDE SEQUENCE [LARGE SCALE GENOMIC DNA]</scope>
    <source>
        <strain evidence="2 3">B05.10</strain>
    </source>
</reference>
<dbReference type="KEGG" id="bfu:BCIN_05g03670"/>
<reference evidence="2 3" key="1">
    <citation type="journal article" date="2011" name="PLoS Genet.">
        <title>Genomic analysis of the necrotrophic fungal pathogens Sclerotinia sclerotiorum and Botrytis cinerea.</title>
        <authorList>
            <person name="Amselem J."/>
            <person name="Cuomo C.A."/>
            <person name="van Kan J.A."/>
            <person name="Viaud M."/>
            <person name="Benito E.P."/>
            <person name="Couloux A."/>
            <person name="Coutinho P.M."/>
            <person name="de Vries R.P."/>
            <person name="Dyer P.S."/>
            <person name="Fillinger S."/>
            <person name="Fournier E."/>
            <person name="Gout L."/>
            <person name="Hahn M."/>
            <person name="Kohn L."/>
            <person name="Lapalu N."/>
            <person name="Plummer K.M."/>
            <person name="Pradier J.M."/>
            <person name="Quevillon E."/>
            <person name="Sharon A."/>
            <person name="Simon A."/>
            <person name="ten Have A."/>
            <person name="Tudzynski B."/>
            <person name="Tudzynski P."/>
            <person name="Wincker P."/>
            <person name="Andrew M."/>
            <person name="Anthouard V."/>
            <person name="Beever R.E."/>
            <person name="Beffa R."/>
            <person name="Benoit I."/>
            <person name="Bouzid O."/>
            <person name="Brault B."/>
            <person name="Chen Z."/>
            <person name="Choquer M."/>
            <person name="Collemare J."/>
            <person name="Cotton P."/>
            <person name="Danchin E.G."/>
            <person name="Da Silva C."/>
            <person name="Gautier A."/>
            <person name="Giraud C."/>
            <person name="Giraud T."/>
            <person name="Gonzalez C."/>
            <person name="Grossetete S."/>
            <person name="Guldener U."/>
            <person name="Henrissat B."/>
            <person name="Howlett B.J."/>
            <person name="Kodira C."/>
            <person name="Kretschmer M."/>
            <person name="Lappartient A."/>
            <person name="Leroch M."/>
            <person name="Levis C."/>
            <person name="Mauceli E."/>
            <person name="Neuveglise C."/>
            <person name="Oeser B."/>
            <person name="Pearson M."/>
            <person name="Poulain J."/>
            <person name="Poussereau N."/>
            <person name="Quesneville H."/>
            <person name="Rascle C."/>
            <person name="Schumacher J."/>
            <person name="Segurens B."/>
            <person name="Sexton A."/>
            <person name="Silva E."/>
            <person name="Sirven C."/>
            <person name="Soanes D.M."/>
            <person name="Talbot N.J."/>
            <person name="Templeton M."/>
            <person name="Yandava C."/>
            <person name="Yarden O."/>
            <person name="Zeng Q."/>
            <person name="Rollins J.A."/>
            <person name="Lebrun M.H."/>
            <person name="Dickman M."/>
        </authorList>
    </citation>
    <scope>NUCLEOTIDE SEQUENCE [LARGE SCALE GENOMIC DNA]</scope>
    <source>
        <strain evidence="2 3">B05.10</strain>
    </source>
</reference>
<evidence type="ECO:0000313" key="2">
    <source>
        <dbReference type="EMBL" id="ATZ49974.1"/>
    </source>
</evidence>
<protein>
    <recommendedName>
        <fullName evidence="1">Aminoglycoside phosphotransferase domain-containing protein</fullName>
    </recommendedName>
</protein>
<dbReference type="AlphaFoldDB" id="A0A384JHV9"/>
<dbReference type="VEuPathDB" id="FungiDB:Bcin05g03670"/>
<dbReference type="PANTHER" id="PTHR21310">
    <property type="entry name" value="AMINOGLYCOSIDE PHOSPHOTRANSFERASE-RELATED-RELATED"/>
    <property type="match status" value="1"/>
</dbReference>
<dbReference type="EMBL" id="CP009809">
    <property type="protein sequence ID" value="ATZ49974.1"/>
    <property type="molecule type" value="Genomic_DNA"/>
</dbReference>
<evidence type="ECO:0000259" key="1">
    <source>
        <dbReference type="Pfam" id="PF01636"/>
    </source>
</evidence>
<keyword evidence="3" id="KW-1185">Reference proteome</keyword>
<accession>A0A384JHV9</accession>
<dbReference type="GeneID" id="5440428"/>
<feature type="domain" description="Aminoglycoside phosphotransferase" evidence="1">
    <location>
        <begin position="91"/>
        <end position="322"/>
    </location>
</feature>
<dbReference type="SUPFAM" id="SSF56112">
    <property type="entry name" value="Protein kinase-like (PK-like)"/>
    <property type="match status" value="1"/>
</dbReference>
<dbReference type="Pfam" id="PF01636">
    <property type="entry name" value="APH"/>
    <property type="match status" value="1"/>
</dbReference>
<organism evidence="2 3">
    <name type="scientific">Botryotinia fuckeliana (strain B05.10)</name>
    <name type="common">Noble rot fungus</name>
    <name type="synonym">Botrytis cinerea</name>
    <dbReference type="NCBI Taxonomy" id="332648"/>
    <lineage>
        <taxon>Eukaryota</taxon>
        <taxon>Fungi</taxon>
        <taxon>Dikarya</taxon>
        <taxon>Ascomycota</taxon>
        <taxon>Pezizomycotina</taxon>
        <taxon>Leotiomycetes</taxon>
        <taxon>Helotiales</taxon>
        <taxon>Sclerotiniaceae</taxon>
        <taxon>Botrytis</taxon>
    </lineage>
</organism>
<dbReference type="InterPro" id="IPR011009">
    <property type="entry name" value="Kinase-like_dom_sf"/>
</dbReference>
<dbReference type="InterPro" id="IPR051678">
    <property type="entry name" value="AGP_Transferase"/>
</dbReference>
<proteinExistence type="predicted"/>
<name>A0A384JHV9_BOTFB</name>